<name>A0A6A5XKU2_9PLEO</name>
<evidence type="ECO:0000259" key="2">
    <source>
        <dbReference type="Pfam" id="PF24494"/>
    </source>
</evidence>
<evidence type="ECO:0000256" key="1">
    <source>
        <dbReference type="SAM" id="MobiDB-lite"/>
    </source>
</evidence>
<feature type="compositionally biased region" description="Basic and acidic residues" evidence="1">
    <location>
        <begin position="292"/>
        <end position="327"/>
    </location>
</feature>
<feature type="non-terminal residue" evidence="3">
    <location>
        <position position="1"/>
    </location>
</feature>
<dbReference type="OrthoDB" id="5429427at2759"/>
<dbReference type="AlphaFoldDB" id="A0A6A5XKU2"/>
<dbReference type="Proteomes" id="UP000799778">
    <property type="component" value="Unassembled WGS sequence"/>
</dbReference>
<evidence type="ECO:0000313" key="3">
    <source>
        <dbReference type="EMBL" id="KAF2013481.1"/>
    </source>
</evidence>
<dbReference type="GeneID" id="54290670"/>
<dbReference type="RefSeq" id="XP_033381820.1">
    <property type="nucleotide sequence ID" value="XM_033533273.1"/>
</dbReference>
<gene>
    <name evidence="3" type="ORF">BU24DRAFT_483255</name>
</gene>
<sequence length="339" mass="39554">ILHSTFTEAPELIRKELGLPRAFYRAHWEYSKTLSRYVEEHTAAKHCDRPDSKLRPGSAFQSIGDFNFLKDLTRERVNRHLIWLKAYPPSSYVSTFDNFEHAMQRAEFFYHKSKRVAERVLVAKINTKDLTPATIKCRVRQTVTVLATPTLAAEETSEIKEFNIPIWIRADNLPSKTSTLTIEELQNSRADVWVSVHELRYSDMKADPTCRGHPDEWLACGEIQEKYVQKVMPYDGNKLHRREHPGEVVKSAKSTERWTWNWERQWWNLEKNEQTNERSQQQTEVKPSAHSTIEKRMHPDEPEKASKRPRHTDADTNDKSSENESHAPPHCRTCTCSST</sequence>
<reference evidence="3" key="1">
    <citation type="journal article" date="2020" name="Stud. Mycol.">
        <title>101 Dothideomycetes genomes: a test case for predicting lifestyles and emergence of pathogens.</title>
        <authorList>
            <person name="Haridas S."/>
            <person name="Albert R."/>
            <person name="Binder M."/>
            <person name="Bloem J."/>
            <person name="Labutti K."/>
            <person name="Salamov A."/>
            <person name="Andreopoulos B."/>
            <person name="Baker S."/>
            <person name="Barry K."/>
            <person name="Bills G."/>
            <person name="Bluhm B."/>
            <person name="Cannon C."/>
            <person name="Castanera R."/>
            <person name="Culley D."/>
            <person name="Daum C."/>
            <person name="Ezra D."/>
            <person name="Gonzalez J."/>
            <person name="Henrissat B."/>
            <person name="Kuo A."/>
            <person name="Liang C."/>
            <person name="Lipzen A."/>
            <person name="Lutzoni F."/>
            <person name="Magnuson J."/>
            <person name="Mondo S."/>
            <person name="Nolan M."/>
            <person name="Ohm R."/>
            <person name="Pangilinan J."/>
            <person name="Park H.-J."/>
            <person name="Ramirez L."/>
            <person name="Alfaro M."/>
            <person name="Sun H."/>
            <person name="Tritt A."/>
            <person name="Yoshinaga Y."/>
            <person name="Zwiers L.-H."/>
            <person name="Turgeon B."/>
            <person name="Goodwin S."/>
            <person name="Spatafora J."/>
            <person name="Crous P."/>
            <person name="Grigoriev I."/>
        </authorList>
    </citation>
    <scope>NUCLEOTIDE SEQUENCE</scope>
    <source>
        <strain evidence="3">CBS 175.79</strain>
    </source>
</reference>
<organism evidence="3 4">
    <name type="scientific">Aaosphaeria arxii CBS 175.79</name>
    <dbReference type="NCBI Taxonomy" id="1450172"/>
    <lineage>
        <taxon>Eukaryota</taxon>
        <taxon>Fungi</taxon>
        <taxon>Dikarya</taxon>
        <taxon>Ascomycota</taxon>
        <taxon>Pezizomycotina</taxon>
        <taxon>Dothideomycetes</taxon>
        <taxon>Pleosporomycetidae</taxon>
        <taxon>Pleosporales</taxon>
        <taxon>Pleosporales incertae sedis</taxon>
        <taxon>Aaosphaeria</taxon>
    </lineage>
</organism>
<feature type="region of interest" description="Disordered" evidence="1">
    <location>
        <begin position="273"/>
        <end position="339"/>
    </location>
</feature>
<feature type="domain" description="DUF7587" evidence="2">
    <location>
        <begin position="19"/>
        <end position="146"/>
    </location>
</feature>
<proteinExistence type="predicted"/>
<dbReference type="EMBL" id="ML978071">
    <property type="protein sequence ID" value="KAF2013481.1"/>
    <property type="molecule type" value="Genomic_DNA"/>
</dbReference>
<keyword evidence="4" id="KW-1185">Reference proteome</keyword>
<protein>
    <recommendedName>
        <fullName evidence="2">DUF7587 domain-containing protein</fullName>
    </recommendedName>
</protein>
<feature type="compositionally biased region" description="Polar residues" evidence="1">
    <location>
        <begin position="277"/>
        <end position="291"/>
    </location>
</feature>
<evidence type="ECO:0000313" key="4">
    <source>
        <dbReference type="Proteomes" id="UP000799778"/>
    </source>
</evidence>
<accession>A0A6A5XKU2</accession>
<dbReference type="Pfam" id="PF24494">
    <property type="entry name" value="DUF7587"/>
    <property type="match status" value="1"/>
</dbReference>
<dbReference type="InterPro" id="IPR056009">
    <property type="entry name" value="DUF7587"/>
</dbReference>